<accession>A0A9Q1K0L3</accession>
<protein>
    <submittedName>
        <fullName evidence="2">Uncharacterized protein</fullName>
    </submittedName>
</protein>
<evidence type="ECO:0000256" key="1">
    <source>
        <dbReference type="SAM" id="MobiDB-lite"/>
    </source>
</evidence>
<dbReference type="OrthoDB" id="1740536at2759"/>
<dbReference type="Proteomes" id="UP001153076">
    <property type="component" value="Unassembled WGS sequence"/>
</dbReference>
<evidence type="ECO:0000313" key="2">
    <source>
        <dbReference type="EMBL" id="KAJ8434334.1"/>
    </source>
</evidence>
<reference evidence="2" key="1">
    <citation type="submission" date="2022-04" db="EMBL/GenBank/DDBJ databases">
        <title>Carnegiea gigantea Genome sequencing and assembly v2.</title>
        <authorList>
            <person name="Copetti D."/>
            <person name="Sanderson M.J."/>
            <person name="Burquez A."/>
            <person name="Wojciechowski M.F."/>
        </authorList>
    </citation>
    <scope>NUCLEOTIDE SEQUENCE</scope>
    <source>
        <strain evidence="2">SGP5-SGP5p</strain>
        <tissue evidence="2">Aerial part</tissue>
    </source>
</reference>
<evidence type="ECO:0000313" key="3">
    <source>
        <dbReference type="Proteomes" id="UP001153076"/>
    </source>
</evidence>
<keyword evidence="3" id="KW-1185">Reference proteome</keyword>
<comment type="caution">
    <text evidence="2">The sequence shown here is derived from an EMBL/GenBank/DDBJ whole genome shotgun (WGS) entry which is preliminary data.</text>
</comment>
<gene>
    <name evidence="2" type="ORF">Cgig2_010951</name>
</gene>
<dbReference type="AlphaFoldDB" id="A0A9Q1K0L3"/>
<dbReference type="EMBL" id="JAKOGI010000483">
    <property type="protein sequence ID" value="KAJ8434334.1"/>
    <property type="molecule type" value="Genomic_DNA"/>
</dbReference>
<organism evidence="2 3">
    <name type="scientific">Carnegiea gigantea</name>
    <dbReference type="NCBI Taxonomy" id="171969"/>
    <lineage>
        <taxon>Eukaryota</taxon>
        <taxon>Viridiplantae</taxon>
        <taxon>Streptophyta</taxon>
        <taxon>Embryophyta</taxon>
        <taxon>Tracheophyta</taxon>
        <taxon>Spermatophyta</taxon>
        <taxon>Magnoliopsida</taxon>
        <taxon>eudicotyledons</taxon>
        <taxon>Gunneridae</taxon>
        <taxon>Pentapetalae</taxon>
        <taxon>Caryophyllales</taxon>
        <taxon>Cactineae</taxon>
        <taxon>Cactaceae</taxon>
        <taxon>Cactoideae</taxon>
        <taxon>Echinocereeae</taxon>
        <taxon>Carnegiea</taxon>
    </lineage>
</organism>
<proteinExistence type="predicted"/>
<sequence length="190" mass="21722">MLDALKNLMSTMTDIITQQVIEQVKKAIEAANSARPLPHFDYVPTTGCEPFHRHVPVVSHHHSDKVREIARLDRDGQSQGEIRDCSIAADVLQSRHPSQGRPAKSTMALMPYAMHSRCTAWNKPRGPEGRPQRPQPMTSAPKLHNVRKYCEFHEQNEHATAKCRELMKALHELIDKGWIDYFLKKGPRFL</sequence>
<feature type="region of interest" description="Disordered" evidence="1">
    <location>
        <begin position="121"/>
        <end position="140"/>
    </location>
</feature>
<name>A0A9Q1K0L3_9CARY</name>